<name>A0A1H1CZD5_9PSED</name>
<protein>
    <submittedName>
        <fullName evidence="2">Uncharacterized protein</fullName>
    </submittedName>
</protein>
<evidence type="ECO:0000313" key="2">
    <source>
        <dbReference type="EMBL" id="SDQ69605.1"/>
    </source>
</evidence>
<feature type="compositionally biased region" description="Basic and acidic residues" evidence="1">
    <location>
        <begin position="56"/>
        <end position="66"/>
    </location>
</feature>
<dbReference type="RefSeq" id="WP_090319334.1">
    <property type="nucleotide sequence ID" value="NZ_FNKJ01000003.1"/>
</dbReference>
<sequence>MREDLTPPDLETWQRLFEDEGYWQQSPDAHYMELQRLADDLLGQGAIDLEQWQDLKARAEQSHKDSPAVNVAREVDDPEA</sequence>
<reference evidence="3" key="1">
    <citation type="submission" date="2016-10" db="EMBL/GenBank/DDBJ databases">
        <authorList>
            <person name="Varghese N."/>
            <person name="Submissions S."/>
        </authorList>
    </citation>
    <scope>NUCLEOTIDE SEQUENCE [LARGE SCALE GENOMIC DNA]</scope>
    <source>
        <strain evidence="3">BS3775</strain>
    </source>
</reference>
<evidence type="ECO:0000313" key="3">
    <source>
        <dbReference type="Proteomes" id="UP000199570"/>
    </source>
</evidence>
<accession>A0A1H1CZD5</accession>
<dbReference type="Proteomes" id="UP000199570">
    <property type="component" value="Unassembled WGS sequence"/>
</dbReference>
<dbReference type="AlphaFoldDB" id="A0A1H1CZD5"/>
<proteinExistence type="predicted"/>
<evidence type="ECO:0000256" key="1">
    <source>
        <dbReference type="SAM" id="MobiDB-lite"/>
    </source>
</evidence>
<organism evidence="2 3">
    <name type="scientific">Pseudomonas moorei</name>
    <dbReference type="NCBI Taxonomy" id="395599"/>
    <lineage>
        <taxon>Bacteria</taxon>
        <taxon>Pseudomonadati</taxon>
        <taxon>Pseudomonadota</taxon>
        <taxon>Gammaproteobacteria</taxon>
        <taxon>Pseudomonadales</taxon>
        <taxon>Pseudomonadaceae</taxon>
        <taxon>Pseudomonas</taxon>
    </lineage>
</organism>
<feature type="region of interest" description="Disordered" evidence="1">
    <location>
        <begin position="56"/>
        <end position="80"/>
    </location>
</feature>
<gene>
    <name evidence="2" type="ORF">SAMN04490195_1469</name>
</gene>
<dbReference type="OrthoDB" id="6910619at2"/>
<keyword evidence="3" id="KW-1185">Reference proteome</keyword>
<dbReference type="EMBL" id="FNKJ01000003">
    <property type="protein sequence ID" value="SDQ69605.1"/>
    <property type="molecule type" value="Genomic_DNA"/>
</dbReference>